<gene>
    <name evidence="2" type="ORF">E2C01_062479</name>
</gene>
<reference evidence="2 3" key="1">
    <citation type="submission" date="2019-05" db="EMBL/GenBank/DDBJ databases">
        <title>Another draft genome of Portunus trituberculatus and its Hox gene families provides insights of decapod evolution.</title>
        <authorList>
            <person name="Jeong J.-H."/>
            <person name="Song I."/>
            <person name="Kim S."/>
            <person name="Choi T."/>
            <person name="Kim D."/>
            <person name="Ryu S."/>
            <person name="Kim W."/>
        </authorList>
    </citation>
    <scope>NUCLEOTIDE SEQUENCE [LARGE SCALE GENOMIC DNA]</scope>
    <source>
        <tissue evidence="2">Muscle</tissue>
    </source>
</reference>
<dbReference type="AlphaFoldDB" id="A0A5B7H6J3"/>
<keyword evidence="1" id="KW-1133">Transmembrane helix</keyword>
<proteinExistence type="predicted"/>
<evidence type="ECO:0000256" key="1">
    <source>
        <dbReference type="SAM" id="Phobius"/>
    </source>
</evidence>
<accession>A0A5B7H6J3</accession>
<dbReference type="Proteomes" id="UP000324222">
    <property type="component" value="Unassembled WGS sequence"/>
</dbReference>
<protein>
    <submittedName>
        <fullName evidence="2">Uncharacterized protein</fullName>
    </submittedName>
</protein>
<keyword evidence="3" id="KW-1185">Reference proteome</keyword>
<evidence type="ECO:0000313" key="2">
    <source>
        <dbReference type="EMBL" id="MPC68281.1"/>
    </source>
</evidence>
<sequence length="39" mass="4457">MFIGHFKTVWHVFRQSGYDNTILLTLGSAYGVFIILIPT</sequence>
<keyword evidence="1" id="KW-0812">Transmembrane</keyword>
<organism evidence="2 3">
    <name type="scientific">Portunus trituberculatus</name>
    <name type="common">Swimming crab</name>
    <name type="synonym">Neptunus trituberculatus</name>
    <dbReference type="NCBI Taxonomy" id="210409"/>
    <lineage>
        <taxon>Eukaryota</taxon>
        <taxon>Metazoa</taxon>
        <taxon>Ecdysozoa</taxon>
        <taxon>Arthropoda</taxon>
        <taxon>Crustacea</taxon>
        <taxon>Multicrustacea</taxon>
        <taxon>Malacostraca</taxon>
        <taxon>Eumalacostraca</taxon>
        <taxon>Eucarida</taxon>
        <taxon>Decapoda</taxon>
        <taxon>Pleocyemata</taxon>
        <taxon>Brachyura</taxon>
        <taxon>Eubrachyura</taxon>
        <taxon>Portunoidea</taxon>
        <taxon>Portunidae</taxon>
        <taxon>Portuninae</taxon>
        <taxon>Portunus</taxon>
    </lineage>
</organism>
<keyword evidence="1" id="KW-0472">Membrane</keyword>
<name>A0A5B7H6J3_PORTR</name>
<comment type="caution">
    <text evidence="2">The sequence shown here is derived from an EMBL/GenBank/DDBJ whole genome shotgun (WGS) entry which is preliminary data.</text>
</comment>
<evidence type="ECO:0000313" key="3">
    <source>
        <dbReference type="Proteomes" id="UP000324222"/>
    </source>
</evidence>
<dbReference type="EMBL" id="VSRR010027596">
    <property type="protein sequence ID" value="MPC68281.1"/>
    <property type="molecule type" value="Genomic_DNA"/>
</dbReference>
<feature type="transmembrane region" description="Helical" evidence="1">
    <location>
        <begin position="21"/>
        <end position="38"/>
    </location>
</feature>